<dbReference type="GO" id="GO:0003993">
    <property type="term" value="F:acid phosphatase activity"/>
    <property type="evidence" value="ECO:0007669"/>
    <property type="project" value="UniProtKB-EC"/>
</dbReference>
<dbReference type="PROSITE" id="PS00616">
    <property type="entry name" value="HIS_ACID_PHOSPHAT_1"/>
    <property type="match status" value="1"/>
</dbReference>
<gene>
    <name evidence="4" type="primary">ACPP</name>
    <name evidence="6" type="synonym">LOC112687706</name>
    <name evidence="4" type="ORF">g.48428</name>
</gene>
<dbReference type="InterPro" id="IPR000560">
    <property type="entry name" value="His_Pase_clade-2"/>
</dbReference>
<evidence type="ECO:0000313" key="6">
    <source>
        <dbReference type="RefSeq" id="XP_025416362.1"/>
    </source>
</evidence>
<dbReference type="PANTHER" id="PTHR11567:SF205">
    <property type="entry name" value="GH28721P-RELATED"/>
    <property type="match status" value="1"/>
</dbReference>
<dbReference type="InterPro" id="IPR033379">
    <property type="entry name" value="Acid_Pase_AS"/>
</dbReference>
<dbReference type="SUPFAM" id="SSF53254">
    <property type="entry name" value="Phosphoglycerate mutase-like"/>
    <property type="match status" value="1"/>
</dbReference>
<feature type="chain" id="PRO_5044579315" evidence="3">
    <location>
        <begin position="31"/>
        <end position="397"/>
    </location>
</feature>
<organism evidence="4">
    <name type="scientific">Sipha flava</name>
    <name type="common">yellow sugarcane aphid</name>
    <dbReference type="NCBI Taxonomy" id="143950"/>
    <lineage>
        <taxon>Eukaryota</taxon>
        <taxon>Metazoa</taxon>
        <taxon>Ecdysozoa</taxon>
        <taxon>Arthropoda</taxon>
        <taxon>Hexapoda</taxon>
        <taxon>Insecta</taxon>
        <taxon>Pterygota</taxon>
        <taxon>Neoptera</taxon>
        <taxon>Paraneoptera</taxon>
        <taxon>Hemiptera</taxon>
        <taxon>Sternorrhyncha</taxon>
        <taxon>Aphidomorpha</taxon>
        <taxon>Aphidoidea</taxon>
        <taxon>Aphididae</taxon>
        <taxon>Sipha</taxon>
    </lineage>
</organism>
<dbReference type="RefSeq" id="XP_025416362.1">
    <property type="nucleotide sequence ID" value="XM_025560577.1"/>
</dbReference>
<dbReference type="Proteomes" id="UP000694846">
    <property type="component" value="Unplaced"/>
</dbReference>
<dbReference type="EMBL" id="GGMS01013238">
    <property type="protein sequence ID" value="MBY82441.1"/>
    <property type="molecule type" value="Transcribed_RNA"/>
</dbReference>
<evidence type="ECO:0000313" key="5">
    <source>
        <dbReference type="Proteomes" id="UP000694846"/>
    </source>
</evidence>
<reference evidence="4" key="1">
    <citation type="submission" date="2018-04" db="EMBL/GenBank/DDBJ databases">
        <title>Transcriptome assembly of Sipha flava.</title>
        <authorList>
            <person name="Scully E.D."/>
            <person name="Geib S.M."/>
            <person name="Palmer N.A."/>
            <person name="Koch K."/>
            <person name="Bradshaw J."/>
            <person name="Heng-Moss T."/>
            <person name="Sarath G."/>
        </authorList>
    </citation>
    <scope>NUCLEOTIDE SEQUENCE</scope>
</reference>
<dbReference type="InterPro" id="IPR029033">
    <property type="entry name" value="His_PPase_superfam"/>
</dbReference>
<name>A0A2S2QXE2_9HEMI</name>
<keyword evidence="5" id="KW-1185">Reference proteome</keyword>
<protein>
    <submittedName>
        <fullName evidence="4 6">Prostatic acid phosphatase</fullName>
    </submittedName>
</protein>
<evidence type="ECO:0000256" key="1">
    <source>
        <dbReference type="ARBA" id="ARBA00000032"/>
    </source>
</evidence>
<evidence type="ECO:0000313" key="4">
    <source>
        <dbReference type="EMBL" id="MBY82441.1"/>
    </source>
</evidence>
<dbReference type="AlphaFoldDB" id="A0A2S2QXE2"/>
<accession>A0A2S2QXE2</accession>
<dbReference type="Gene3D" id="3.40.50.1240">
    <property type="entry name" value="Phosphoglycerate mutase-like"/>
    <property type="match status" value="1"/>
</dbReference>
<evidence type="ECO:0000256" key="3">
    <source>
        <dbReference type="SAM" id="SignalP"/>
    </source>
</evidence>
<evidence type="ECO:0000256" key="2">
    <source>
        <dbReference type="ARBA" id="ARBA00005375"/>
    </source>
</evidence>
<dbReference type="Pfam" id="PF00328">
    <property type="entry name" value="His_Phos_2"/>
    <property type="match status" value="1"/>
</dbReference>
<dbReference type="OrthoDB" id="5821688at2759"/>
<dbReference type="PANTHER" id="PTHR11567">
    <property type="entry name" value="ACID PHOSPHATASE-RELATED"/>
    <property type="match status" value="1"/>
</dbReference>
<proteinExistence type="inferred from homology"/>
<keyword evidence="3" id="KW-0732">Signal</keyword>
<comment type="similarity">
    <text evidence="2">Belongs to the histidine acid phosphatase family.</text>
</comment>
<reference evidence="6" key="2">
    <citation type="submission" date="2025-04" db="UniProtKB">
        <authorList>
            <consortium name="RefSeq"/>
        </authorList>
    </citation>
    <scope>IDENTIFICATION</scope>
</reference>
<feature type="signal peptide" evidence="3">
    <location>
        <begin position="1"/>
        <end position="30"/>
    </location>
</feature>
<comment type="catalytic activity">
    <reaction evidence="1">
        <text>a phosphate monoester + H2O = an alcohol + phosphate</text>
        <dbReference type="Rhea" id="RHEA:15017"/>
        <dbReference type="ChEBI" id="CHEBI:15377"/>
        <dbReference type="ChEBI" id="CHEBI:30879"/>
        <dbReference type="ChEBI" id="CHEBI:43474"/>
        <dbReference type="ChEBI" id="CHEBI:67140"/>
        <dbReference type="EC" id="3.1.3.2"/>
    </reaction>
</comment>
<dbReference type="PROSITE" id="PS00778">
    <property type="entry name" value="HIS_ACID_PHOSPHAT_2"/>
    <property type="match status" value="1"/>
</dbReference>
<dbReference type="InterPro" id="IPR050645">
    <property type="entry name" value="Histidine_acid_phosphatase"/>
</dbReference>
<dbReference type="CDD" id="cd07061">
    <property type="entry name" value="HP_HAP_like"/>
    <property type="match status" value="1"/>
</dbReference>
<sequence length="397" mass="44478">MNGVVRALLACAFSASTVLLPASGRQAAAADDNRADNAVDPAGTLRLVHAVFRHGERTPADAYPADPNANSSWQPFGWGQLTNVGKRNQYELGKFIRKRYSGFLDVLYSPNKVTFRTTDVDRTKMSAQLVAAAIYKPVGAQQWNRHLDWQPVPIHYEPLDDDRLLLVRINCPRYYEERQRVMNSTEILEQLNGYSDLYNYLSVHTGLTVQDPDDVQSIYSTLKAESDYGVVLPSWTSKVYPTQMAEVTAASFVLNAYTEEMKKLKGGPLLKKILADSKDKMTKQSTHQLYAYAGHDSTLANVLSALGVWDPQIPTYNMLALLELHESNEGLYYFKVFLRNGSSTEPYRLQIPKCKENTCTLEHISKLTANVIPLDLSEECKTDNPTFSGLKVNTRGP</sequence>